<evidence type="ECO:0000313" key="4">
    <source>
        <dbReference type="Proteomes" id="UP001189122"/>
    </source>
</evidence>
<proteinExistence type="predicted"/>
<dbReference type="CDD" id="cd00051">
    <property type="entry name" value="EFh"/>
    <property type="match status" value="1"/>
</dbReference>
<evidence type="ECO:0000259" key="2">
    <source>
        <dbReference type="PROSITE" id="PS50222"/>
    </source>
</evidence>
<gene>
    <name evidence="3" type="ORF">SI7747_UN021331</name>
</gene>
<accession>A0ABN7EAT7</accession>
<dbReference type="SUPFAM" id="SSF47473">
    <property type="entry name" value="EF-hand"/>
    <property type="match status" value="1"/>
</dbReference>
<evidence type="ECO:0000256" key="1">
    <source>
        <dbReference type="ARBA" id="ARBA00022837"/>
    </source>
</evidence>
<keyword evidence="1" id="KW-0106">Calcium</keyword>
<dbReference type="Pfam" id="PF00036">
    <property type="entry name" value="EF-hand_1"/>
    <property type="match status" value="1"/>
</dbReference>
<reference evidence="4" key="1">
    <citation type="journal article" date="2020" name="Sci. Rep.">
        <title>Chromosome-scale genome assembly for the duckweed Spirodela intermedia, integrating cytogenetic maps, PacBio and Oxford Nanopore libraries.</title>
        <authorList>
            <person name="Hoang P.T.N."/>
            <person name="Fiebig A."/>
            <person name="Novak P."/>
            <person name="Macas J."/>
            <person name="Cao H.X."/>
            <person name="Stepanenko A."/>
            <person name="Chen G."/>
            <person name="Borisjuk N."/>
            <person name="Scholz U."/>
            <person name="Schubert I."/>
        </authorList>
    </citation>
    <scope>NUCLEOTIDE SEQUENCE [LARGE SCALE GENOMIC DNA]</scope>
</reference>
<dbReference type="InterPro" id="IPR018247">
    <property type="entry name" value="EF_Hand_1_Ca_BS"/>
</dbReference>
<comment type="caution">
    <text evidence="3">The sequence shown here is derived from an EMBL/GenBank/DDBJ whole genome shotgun (WGS) entry which is preliminary data.</text>
</comment>
<dbReference type="PROSITE" id="PS00018">
    <property type="entry name" value="EF_HAND_1"/>
    <property type="match status" value="1"/>
</dbReference>
<protein>
    <recommendedName>
        <fullName evidence="2">EF-hand domain-containing protein</fullName>
    </recommendedName>
</protein>
<dbReference type="InterPro" id="IPR011992">
    <property type="entry name" value="EF-hand-dom_pair"/>
</dbReference>
<dbReference type="Gene3D" id="1.10.238.10">
    <property type="entry name" value="EF-hand"/>
    <property type="match status" value="1"/>
</dbReference>
<dbReference type="PROSITE" id="PS50222">
    <property type="entry name" value="EF_HAND_2"/>
    <property type="match status" value="1"/>
</dbReference>
<keyword evidence="4" id="KW-1185">Reference proteome</keyword>
<dbReference type="Proteomes" id="UP001189122">
    <property type="component" value="Unassembled WGS sequence"/>
</dbReference>
<name>A0ABN7EAT7_SPIIN</name>
<sequence length="53" mass="5921">MRGGHGLEPTYRHHACVVDMLTASHEECAAMIRAFDGDGDGVLNYDEFCKMMM</sequence>
<feature type="domain" description="EF-hand" evidence="2">
    <location>
        <begin position="23"/>
        <end position="53"/>
    </location>
</feature>
<organism evidence="3 4">
    <name type="scientific">Spirodela intermedia</name>
    <name type="common">Intermediate duckweed</name>
    <dbReference type="NCBI Taxonomy" id="51605"/>
    <lineage>
        <taxon>Eukaryota</taxon>
        <taxon>Viridiplantae</taxon>
        <taxon>Streptophyta</taxon>
        <taxon>Embryophyta</taxon>
        <taxon>Tracheophyta</taxon>
        <taxon>Spermatophyta</taxon>
        <taxon>Magnoliopsida</taxon>
        <taxon>Liliopsida</taxon>
        <taxon>Araceae</taxon>
        <taxon>Lemnoideae</taxon>
        <taxon>Spirodela</taxon>
    </lineage>
</organism>
<dbReference type="EMBL" id="CACRZD030000190">
    <property type="protein sequence ID" value="CAA6674973.1"/>
    <property type="molecule type" value="Genomic_DNA"/>
</dbReference>
<evidence type="ECO:0000313" key="3">
    <source>
        <dbReference type="EMBL" id="CAA6674973.1"/>
    </source>
</evidence>
<dbReference type="InterPro" id="IPR002048">
    <property type="entry name" value="EF_hand_dom"/>
</dbReference>